<gene>
    <name evidence="2" type="ORF">V1477_018283</name>
</gene>
<name>A0ABD2B0V4_VESMC</name>
<keyword evidence="3" id="KW-1185">Reference proteome</keyword>
<reference evidence="2 3" key="1">
    <citation type="journal article" date="2024" name="Ann. Entomol. Soc. Am.">
        <title>Genomic analyses of the southern and eastern yellowjacket wasps (Hymenoptera: Vespidae) reveal evolutionary signatures of social life.</title>
        <authorList>
            <person name="Catto M.A."/>
            <person name="Caine P.B."/>
            <person name="Orr S.E."/>
            <person name="Hunt B.G."/>
            <person name="Goodisman M.A.D."/>
        </authorList>
    </citation>
    <scope>NUCLEOTIDE SEQUENCE [LARGE SCALE GENOMIC DNA]</scope>
    <source>
        <strain evidence="2">232</strain>
        <tissue evidence="2">Head and thorax</tissue>
    </source>
</reference>
<dbReference type="AlphaFoldDB" id="A0ABD2B0V4"/>
<feature type="compositionally biased region" description="Low complexity" evidence="1">
    <location>
        <begin position="59"/>
        <end position="74"/>
    </location>
</feature>
<organism evidence="2 3">
    <name type="scientific">Vespula maculifrons</name>
    <name type="common">Eastern yellow jacket</name>
    <name type="synonym">Wasp</name>
    <dbReference type="NCBI Taxonomy" id="7453"/>
    <lineage>
        <taxon>Eukaryota</taxon>
        <taxon>Metazoa</taxon>
        <taxon>Ecdysozoa</taxon>
        <taxon>Arthropoda</taxon>
        <taxon>Hexapoda</taxon>
        <taxon>Insecta</taxon>
        <taxon>Pterygota</taxon>
        <taxon>Neoptera</taxon>
        <taxon>Endopterygota</taxon>
        <taxon>Hymenoptera</taxon>
        <taxon>Apocrita</taxon>
        <taxon>Aculeata</taxon>
        <taxon>Vespoidea</taxon>
        <taxon>Vespidae</taxon>
        <taxon>Vespinae</taxon>
        <taxon>Vespula</taxon>
    </lineage>
</organism>
<proteinExistence type="predicted"/>
<evidence type="ECO:0000313" key="3">
    <source>
        <dbReference type="Proteomes" id="UP001607303"/>
    </source>
</evidence>
<evidence type="ECO:0000256" key="1">
    <source>
        <dbReference type="SAM" id="MobiDB-lite"/>
    </source>
</evidence>
<feature type="non-terminal residue" evidence="2">
    <location>
        <position position="113"/>
    </location>
</feature>
<comment type="caution">
    <text evidence="2">The sequence shown here is derived from an EMBL/GenBank/DDBJ whole genome shotgun (WGS) entry which is preliminary data.</text>
</comment>
<dbReference type="Proteomes" id="UP001607303">
    <property type="component" value="Unassembled WGS sequence"/>
</dbReference>
<feature type="region of interest" description="Disordered" evidence="1">
    <location>
        <begin position="50"/>
        <end position="84"/>
    </location>
</feature>
<evidence type="ECO:0000313" key="2">
    <source>
        <dbReference type="EMBL" id="KAL2725845.1"/>
    </source>
</evidence>
<dbReference type="EMBL" id="JAYRBN010000110">
    <property type="protein sequence ID" value="KAL2725845.1"/>
    <property type="molecule type" value="Genomic_DNA"/>
</dbReference>
<protein>
    <submittedName>
        <fullName evidence="2">Uncharacterized protein</fullName>
    </submittedName>
</protein>
<sequence length="113" mass="12622">MNGGGSLDEANSKRDVLLIILTPGVRLNERRSQTHEAQCKFNYRDEDTTIRKENDDDANNNNKTTKTTTTTTTTMNRPIKGSSNGYRNVVCYAQLANGRQSSDNDTKLGSHRI</sequence>
<accession>A0ABD2B0V4</accession>